<evidence type="ECO:0000256" key="11">
    <source>
        <dbReference type="ARBA" id="ARBA00023136"/>
    </source>
</evidence>
<dbReference type="GO" id="GO:0005886">
    <property type="term" value="C:plasma membrane"/>
    <property type="evidence" value="ECO:0007669"/>
    <property type="project" value="UniProtKB-SubCell"/>
</dbReference>
<evidence type="ECO:0000256" key="3">
    <source>
        <dbReference type="ARBA" id="ARBA00012438"/>
    </source>
</evidence>
<dbReference type="SUPFAM" id="SSF158472">
    <property type="entry name" value="HAMP domain-like"/>
    <property type="match status" value="1"/>
</dbReference>
<dbReference type="Pfam" id="PF06580">
    <property type="entry name" value="His_kinase"/>
    <property type="match status" value="1"/>
</dbReference>
<comment type="caution">
    <text evidence="15">The sequence shown here is derived from an EMBL/GenBank/DDBJ whole genome shotgun (WGS) entry which is preliminary data.</text>
</comment>
<name>A0A6L8V9L1_9BACL</name>
<evidence type="ECO:0000256" key="12">
    <source>
        <dbReference type="SAM" id="Phobius"/>
    </source>
</evidence>
<dbReference type="InterPro" id="IPR004358">
    <property type="entry name" value="Sig_transdc_His_kin-like_C"/>
</dbReference>
<dbReference type="SMART" id="SM00304">
    <property type="entry name" value="HAMP"/>
    <property type="match status" value="1"/>
</dbReference>
<dbReference type="Gene3D" id="3.30.565.10">
    <property type="entry name" value="Histidine kinase-like ATPase, C-terminal domain"/>
    <property type="match status" value="1"/>
</dbReference>
<dbReference type="PROSITE" id="PS50109">
    <property type="entry name" value="HIS_KIN"/>
    <property type="match status" value="1"/>
</dbReference>
<dbReference type="AlphaFoldDB" id="A0A6L8V9L1"/>
<dbReference type="PANTHER" id="PTHR34220:SF7">
    <property type="entry name" value="SENSOR HISTIDINE KINASE YPDA"/>
    <property type="match status" value="1"/>
</dbReference>
<dbReference type="GO" id="GO:0005524">
    <property type="term" value="F:ATP binding"/>
    <property type="evidence" value="ECO:0007669"/>
    <property type="project" value="UniProtKB-KW"/>
</dbReference>
<dbReference type="Pfam" id="PF00672">
    <property type="entry name" value="HAMP"/>
    <property type="match status" value="1"/>
</dbReference>
<keyword evidence="9" id="KW-0067">ATP-binding</keyword>
<dbReference type="RefSeq" id="WP_161410779.1">
    <property type="nucleotide sequence ID" value="NZ_WTUZ01000039.1"/>
</dbReference>
<keyword evidence="16" id="KW-1185">Reference proteome</keyword>
<dbReference type="SUPFAM" id="SSF55874">
    <property type="entry name" value="ATPase domain of HSP90 chaperone/DNA topoisomerase II/histidine kinase"/>
    <property type="match status" value="1"/>
</dbReference>
<dbReference type="EC" id="2.7.13.3" evidence="3"/>
<evidence type="ECO:0000256" key="6">
    <source>
        <dbReference type="ARBA" id="ARBA00022679"/>
    </source>
</evidence>
<dbReference type="InterPro" id="IPR005467">
    <property type="entry name" value="His_kinase_dom"/>
</dbReference>
<dbReference type="InterPro" id="IPR010559">
    <property type="entry name" value="Sig_transdc_His_kin_internal"/>
</dbReference>
<dbReference type="GO" id="GO:0000155">
    <property type="term" value="F:phosphorelay sensor kinase activity"/>
    <property type="evidence" value="ECO:0007669"/>
    <property type="project" value="InterPro"/>
</dbReference>
<dbReference type="SMART" id="SM00387">
    <property type="entry name" value="HATPase_c"/>
    <property type="match status" value="1"/>
</dbReference>
<keyword evidence="7" id="KW-0547">Nucleotide-binding</keyword>
<proteinExistence type="predicted"/>
<feature type="domain" description="HAMP" evidence="14">
    <location>
        <begin position="316"/>
        <end position="368"/>
    </location>
</feature>
<dbReference type="InterPro" id="IPR003660">
    <property type="entry name" value="HAMP_dom"/>
</dbReference>
<keyword evidence="8" id="KW-0418">Kinase</keyword>
<dbReference type="Gene3D" id="3.30.450.20">
    <property type="entry name" value="PAS domain"/>
    <property type="match status" value="2"/>
</dbReference>
<evidence type="ECO:0000256" key="7">
    <source>
        <dbReference type="ARBA" id="ARBA00022741"/>
    </source>
</evidence>
<organism evidence="15 16">
    <name type="scientific">Paenibacillus silvestris</name>
    <dbReference type="NCBI Taxonomy" id="2606219"/>
    <lineage>
        <taxon>Bacteria</taxon>
        <taxon>Bacillati</taxon>
        <taxon>Bacillota</taxon>
        <taxon>Bacilli</taxon>
        <taxon>Bacillales</taxon>
        <taxon>Paenibacillaceae</taxon>
        <taxon>Paenibacillus</taxon>
    </lineage>
</organism>
<evidence type="ECO:0000256" key="9">
    <source>
        <dbReference type="ARBA" id="ARBA00022840"/>
    </source>
</evidence>
<dbReference type="InterPro" id="IPR003594">
    <property type="entry name" value="HATPase_dom"/>
</dbReference>
<evidence type="ECO:0000256" key="2">
    <source>
        <dbReference type="ARBA" id="ARBA00004651"/>
    </source>
</evidence>
<dbReference type="InterPro" id="IPR050640">
    <property type="entry name" value="Bact_2-comp_sensor_kinase"/>
</dbReference>
<sequence length="586" mass="66630">MKKIPIKFRTKLFITYLTLVSFPLLFLGYFSYQQYVESIEKNVGEYVPALLTQSNFNMDKYMSELYATPDVIARSNEVMAILRKKQSGSTSSSEQDAFFVQSYLASNIVNGRHQDVIAVFVQSGSRVYSSSRLSFVGSAFLQDKNPFQQEMDLQGKPWFLPPGQQKLVFKDNPNYISIYKQIYDTDNMIPLCTVLLIVNLSEISKICDLIPFSTDGMLFITNKLGQIVYHNDKNLIGKSTWESSALPLENGTVVREVNHSRMLVSANHSTYTDWTLVTINPIKELTKETIWIRNVTIAIFSICLIIVIIVSAVVSQTVTSPIRTLQRLMRKVEKGNFDVSFPIHQKDEIGELGYSFNHMVQRIQELVQKVYQVEIRQREAELAALQNQISPHFLYNTLESIQMVIEGEDQEKASSMISALSRMLRFAAKRGDIVQIGDEIKHVSDYLYIQQLRYGSRCSYLIDVSPGMELYYTPKFMLQPLVENSIRHVVEKSNSPTNIHIEIKGVDLGIQIIISDNGAGISEELLQLLRDRLKDTTQEYAAGGIGLINVHSRVHFMYGSNYGIQMESSKGQGTKMSVLIPYLQFP</sequence>
<evidence type="ECO:0000259" key="14">
    <source>
        <dbReference type="PROSITE" id="PS50885"/>
    </source>
</evidence>
<evidence type="ECO:0000259" key="13">
    <source>
        <dbReference type="PROSITE" id="PS50109"/>
    </source>
</evidence>
<evidence type="ECO:0000256" key="5">
    <source>
        <dbReference type="ARBA" id="ARBA00022553"/>
    </source>
</evidence>
<dbReference type="EMBL" id="WTUZ01000039">
    <property type="protein sequence ID" value="MZQ86362.1"/>
    <property type="molecule type" value="Genomic_DNA"/>
</dbReference>
<dbReference type="InterPro" id="IPR036890">
    <property type="entry name" value="HATPase_C_sf"/>
</dbReference>
<reference evidence="15 16" key="1">
    <citation type="submission" date="2019-12" db="EMBL/GenBank/DDBJ databases">
        <title>Paenibacillus sp. nov. sp. isolated from soil.</title>
        <authorList>
            <person name="Kim J."/>
            <person name="Jeong S.E."/>
            <person name="Jung H.S."/>
            <person name="Jeon C.O."/>
        </authorList>
    </citation>
    <scope>NUCLEOTIDE SEQUENCE [LARGE SCALE GENOMIC DNA]</scope>
    <source>
        <strain evidence="15 16">5J-6</strain>
    </source>
</reference>
<gene>
    <name evidence="15" type="ORF">GQF01_30090</name>
</gene>
<keyword evidence="6" id="KW-0808">Transferase</keyword>
<evidence type="ECO:0000256" key="1">
    <source>
        <dbReference type="ARBA" id="ARBA00000085"/>
    </source>
</evidence>
<evidence type="ECO:0000313" key="16">
    <source>
        <dbReference type="Proteomes" id="UP000481087"/>
    </source>
</evidence>
<evidence type="ECO:0000256" key="8">
    <source>
        <dbReference type="ARBA" id="ARBA00022777"/>
    </source>
</evidence>
<evidence type="ECO:0000313" key="15">
    <source>
        <dbReference type="EMBL" id="MZQ86362.1"/>
    </source>
</evidence>
<keyword evidence="12" id="KW-0812">Transmembrane</keyword>
<keyword evidence="5" id="KW-0597">Phosphoprotein</keyword>
<feature type="transmembrane region" description="Helical" evidence="12">
    <location>
        <begin position="290"/>
        <end position="314"/>
    </location>
</feature>
<accession>A0A6L8V9L1</accession>
<feature type="transmembrane region" description="Helical" evidence="12">
    <location>
        <begin position="12"/>
        <end position="32"/>
    </location>
</feature>
<evidence type="ECO:0000256" key="4">
    <source>
        <dbReference type="ARBA" id="ARBA00022475"/>
    </source>
</evidence>
<dbReference type="PANTHER" id="PTHR34220">
    <property type="entry name" value="SENSOR HISTIDINE KINASE YPDA"/>
    <property type="match status" value="1"/>
</dbReference>
<dbReference type="Proteomes" id="UP000481087">
    <property type="component" value="Unassembled WGS sequence"/>
</dbReference>
<comment type="subcellular location">
    <subcellularLocation>
        <location evidence="2">Cell membrane</location>
        <topology evidence="2">Multi-pass membrane protein</topology>
    </subcellularLocation>
</comment>
<dbReference type="PROSITE" id="PS50885">
    <property type="entry name" value="HAMP"/>
    <property type="match status" value="1"/>
</dbReference>
<keyword evidence="4" id="KW-1003">Cell membrane</keyword>
<protein>
    <recommendedName>
        <fullName evidence="3">histidine kinase</fullName>
        <ecNumber evidence="3">2.7.13.3</ecNumber>
    </recommendedName>
</protein>
<dbReference type="Pfam" id="PF02518">
    <property type="entry name" value="HATPase_c"/>
    <property type="match status" value="1"/>
</dbReference>
<feature type="domain" description="Histidine kinase" evidence="13">
    <location>
        <begin position="477"/>
        <end position="584"/>
    </location>
</feature>
<dbReference type="PRINTS" id="PR00344">
    <property type="entry name" value="BCTRLSENSOR"/>
</dbReference>
<evidence type="ECO:0000256" key="10">
    <source>
        <dbReference type="ARBA" id="ARBA00023012"/>
    </source>
</evidence>
<comment type="catalytic activity">
    <reaction evidence="1">
        <text>ATP + protein L-histidine = ADP + protein N-phospho-L-histidine.</text>
        <dbReference type="EC" id="2.7.13.3"/>
    </reaction>
</comment>
<keyword evidence="12" id="KW-1133">Transmembrane helix</keyword>
<dbReference type="Gene3D" id="6.10.340.10">
    <property type="match status" value="1"/>
</dbReference>
<dbReference type="CDD" id="cd06225">
    <property type="entry name" value="HAMP"/>
    <property type="match status" value="1"/>
</dbReference>
<keyword evidence="10" id="KW-0902">Two-component regulatory system</keyword>
<keyword evidence="11 12" id="KW-0472">Membrane</keyword>